<comment type="caution">
    <text evidence="2">The sequence shown here is derived from an EMBL/GenBank/DDBJ whole genome shotgun (WGS) entry which is preliminary data.</text>
</comment>
<accession>A0AAE3IWG9</accession>
<proteinExistence type="predicted"/>
<feature type="transmembrane region" description="Helical" evidence="1">
    <location>
        <begin position="122"/>
        <end position="143"/>
    </location>
</feature>
<name>A0AAE3IWG9_9BACI</name>
<evidence type="ECO:0000313" key="3">
    <source>
        <dbReference type="Proteomes" id="UP001209318"/>
    </source>
</evidence>
<sequence length="161" mass="19118">MFVVLIRILLLSTWATLFFVPKKSIKRFLPVTTMSAFLTMTTVFIGSYFNFWEIKGGNKARIYNLLSLLVGAFSVGTLWIFKWTYGKFWLYLLINVAQNILYAFPIISFFEKMNFIKYVKFTRIHHLIVSLSYSLILYVYQWFLEKPYTKGLKFLNLQALR</sequence>
<evidence type="ECO:0000313" key="2">
    <source>
        <dbReference type="EMBL" id="MCU9614868.1"/>
    </source>
</evidence>
<dbReference type="RefSeq" id="WP_263074189.1">
    <property type="nucleotide sequence ID" value="NZ_JAOUSF010000005.1"/>
</dbReference>
<feature type="transmembrane region" description="Helical" evidence="1">
    <location>
        <begin position="63"/>
        <end position="82"/>
    </location>
</feature>
<organism evidence="2 3">
    <name type="scientific">Perspicuibacillus lycopersici</name>
    <dbReference type="NCBI Taxonomy" id="1325689"/>
    <lineage>
        <taxon>Bacteria</taxon>
        <taxon>Bacillati</taxon>
        <taxon>Bacillota</taxon>
        <taxon>Bacilli</taxon>
        <taxon>Bacillales</taxon>
        <taxon>Bacillaceae</taxon>
        <taxon>Perspicuibacillus</taxon>
    </lineage>
</organism>
<gene>
    <name evidence="2" type="ORF">OEV98_15090</name>
</gene>
<dbReference type="Proteomes" id="UP001209318">
    <property type="component" value="Unassembled WGS sequence"/>
</dbReference>
<keyword evidence="1" id="KW-0472">Membrane</keyword>
<evidence type="ECO:0000256" key="1">
    <source>
        <dbReference type="SAM" id="Phobius"/>
    </source>
</evidence>
<protein>
    <submittedName>
        <fullName evidence="2">Uncharacterized protein</fullName>
    </submittedName>
</protein>
<feature type="transmembrane region" description="Helical" evidence="1">
    <location>
        <begin position="31"/>
        <end position="51"/>
    </location>
</feature>
<dbReference type="AlphaFoldDB" id="A0AAE3IWG9"/>
<dbReference type="EMBL" id="JAOUSF010000005">
    <property type="protein sequence ID" value="MCU9614868.1"/>
    <property type="molecule type" value="Genomic_DNA"/>
</dbReference>
<reference evidence="2" key="1">
    <citation type="submission" date="2022-10" db="EMBL/GenBank/DDBJ databases">
        <title>Description of Fervidibacillus gen. nov. in the family Fervidibacillaceae fam. nov. with two species, Fervidibacillus albus sp. nov., and Fervidibacillus halotolerans sp. nov., isolated from tidal flat sediments.</title>
        <authorList>
            <person name="Kwon K.K."/>
            <person name="Yang S.-H."/>
        </authorList>
    </citation>
    <scope>NUCLEOTIDE SEQUENCE</scope>
    <source>
        <strain evidence="2">JCM 19140</strain>
    </source>
</reference>
<keyword evidence="1" id="KW-1133">Transmembrane helix</keyword>
<feature type="transmembrane region" description="Helical" evidence="1">
    <location>
        <begin position="88"/>
        <end position="110"/>
    </location>
</feature>
<keyword evidence="1" id="KW-0812">Transmembrane</keyword>
<keyword evidence="3" id="KW-1185">Reference proteome</keyword>